<dbReference type="AlphaFoldDB" id="A0A1M5RBA5"/>
<organism evidence="2 3">
    <name type="scientific">Flavobacterium johnsoniae</name>
    <name type="common">Cytophaga johnsonae</name>
    <dbReference type="NCBI Taxonomy" id="986"/>
    <lineage>
        <taxon>Bacteria</taxon>
        <taxon>Pseudomonadati</taxon>
        <taxon>Bacteroidota</taxon>
        <taxon>Flavobacteriia</taxon>
        <taxon>Flavobacteriales</taxon>
        <taxon>Flavobacteriaceae</taxon>
        <taxon>Flavobacterium</taxon>
    </lineage>
</organism>
<evidence type="ECO:0000256" key="1">
    <source>
        <dbReference type="SAM" id="SignalP"/>
    </source>
</evidence>
<name>A0A1M5RBA5_FLAJO</name>
<evidence type="ECO:0000313" key="3">
    <source>
        <dbReference type="Proteomes" id="UP000184112"/>
    </source>
</evidence>
<reference evidence="2 3" key="1">
    <citation type="submission" date="2016-11" db="EMBL/GenBank/DDBJ databases">
        <authorList>
            <person name="Jaros S."/>
            <person name="Januszkiewicz K."/>
            <person name="Wedrychowicz H."/>
        </authorList>
    </citation>
    <scope>NUCLEOTIDE SEQUENCE [LARGE SCALE GENOMIC DNA]</scope>
    <source>
        <strain evidence="2 3">DSM 6792</strain>
    </source>
</reference>
<protein>
    <recommendedName>
        <fullName evidence="4">Outer membrane protein beta-barrel domain-containing protein</fullName>
    </recommendedName>
</protein>
<dbReference type="RefSeq" id="WP_073410200.1">
    <property type="nucleotide sequence ID" value="NZ_CP158862.1"/>
</dbReference>
<proteinExistence type="predicted"/>
<evidence type="ECO:0008006" key="4">
    <source>
        <dbReference type="Google" id="ProtNLM"/>
    </source>
</evidence>
<dbReference type="EMBL" id="FQWH01000008">
    <property type="protein sequence ID" value="SHH23612.1"/>
    <property type="molecule type" value="Genomic_DNA"/>
</dbReference>
<gene>
    <name evidence="2" type="ORF">SAMN05444388_10882</name>
</gene>
<feature type="chain" id="PRO_5012544977" description="Outer membrane protein beta-barrel domain-containing protein" evidence="1">
    <location>
        <begin position="20"/>
        <end position="177"/>
    </location>
</feature>
<dbReference type="Pfam" id="PF20351">
    <property type="entry name" value="DUF6646"/>
    <property type="match status" value="1"/>
</dbReference>
<accession>A0A1M5RBA5</accession>
<keyword evidence="1" id="KW-0732">Signal</keyword>
<dbReference type="Proteomes" id="UP000184112">
    <property type="component" value="Unassembled WGS sequence"/>
</dbReference>
<dbReference type="InterPro" id="IPR046588">
    <property type="entry name" value="DUF6646"/>
</dbReference>
<feature type="signal peptide" evidence="1">
    <location>
        <begin position="1"/>
        <end position="19"/>
    </location>
</feature>
<evidence type="ECO:0000313" key="2">
    <source>
        <dbReference type="EMBL" id="SHH23612.1"/>
    </source>
</evidence>
<sequence>MKKVIITLLFLVSFGFIQAQEAFTGKGDIRVNVGANLQDGGSGIQGSVDFGLGENFSFGFVANYLLGVDNFNGFYHNDPTPYHDYKPEFKDRFDAKARINANLSSVIGVKQLDVYPGLSLGLRNFGGHVGGRYFFTDGFGVFTELGFPIAKYSTEKDVFDHLNNQVTFSLGASFKLN</sequence>